<dbReference type="InterPro" id="IPR001279">
    <property type="entry name" value="Metallo-B-lactamas"/>
</dbReference>
<keyword evidence="4" id="KW-0862">Zinc</keyword>
<comment type="caution">
    <text evidence="6">The sequence shown here is derived from an EMBL/GenBank/DDBJ whole genome shotgun (WGS) entry which is preliminary data.</text>
</comment>
<feature type="domain" description="Metallo-beta-lactamase" evidence="5">
    <location>
        <begin position="50"/>
        <end position="267"/>
    </location>
</feature>
<keyword evidence="2" id="KW-0479">Metal-binding</keyword>
<sequence length="359" mass="39103">MSFRDLGIPASEVTVSVKAFNVVRDARAVSIPAAMFMQPVLAGHEAYHAPVFAFLVEHGATGRRVMFDLGVRKDPENAAPRIAEMFKAGWAMPVERDIVEQLGDEGVNLGSIDSVIWSHTHFDHTGDLSKFPAAAELVFGPSTVLESHAVNPNSTLVESDFAGRKLAPLNFEESSLEIGGFKAHDFFEDGSFYVLDVPGHLSGHVAALARVTPTTFVFLGGDSCHHAGMLRPTDKLHRHFPCPGELLASTRRSVSPTAFPPPDAAGHFDLAAHTTPLLDLVENGAYEDPPAARKSITKMGDFDANKDVFMFLAHDESLVDTVGPFPVLVNQWQAKGWKERSTWAFLDEGNLAFRFNVKA</sequence>
<evidence type="ECO:0000256" key="3">
    <source>
        <dbReference type="ARBA" id="ARBA00022801"/>
    </source>
</evidence>
<dbReference type="PANTHER" id="PTHR42978:SF5">
    <property type="entry name" value="METALLO-BETA-LACTAMASE DOMAIN-CONTAINING PROTEIN"/>
    <property type="match status" value="1"/>
</dbReference>
<evidence type="ECO:0000256" key="2">
    <source>
        <dbReference type="ARBA" id="ARBA00022723"/>
    </source>
</evidence>
<accession>A0AAD7ARY0</accession>
<dbReference type="GO" id="GO:0046872">
    <property type="term" value="F:metal ion binding"/>
    <property type="evidence" value="ECO:0007669"/>
    <property type="project" value="UniProtKB-KW"/>
</dbReference>
<dbReference type="InterPro" id="IPR051013">
    <property type="entry name" value="MBL_superfamily_lactonases"/>
</dbReference>
<gene>
    <name evidence="6" type="ORF">DFH08DRAFT_679676</name>
</gene>
<keyword evidence="3" id="KW-0378">Hydrolase</keyword>
<dbReference type="SMART" id="SM00849">
    <property type="entry name" value="Lactamase_B"/>
    <property type="match status" value="1"/>
</dbReference>
<evidence type="ECO:0000259" key="5">
    <source>
        <dbReference type="SMART" id="SM00849"/>
    </source>
</evidence>
<name>A0AAD7ARY0_9AGAR</name>
<proteinExistence type="inferred from homology"/>
<evidence type="ECO:0000256" key="1">
    <source>
        <dbReference type="ARBA" id="ARBA00007749"/>
    </source>
</evidence>
<dbReference type="CDD" id="cd07730">
    <property type="entry name" value="metallo-hydrolase-like_MBL-fold"/>
    <property type="match status" value="1"/>
</dbReference>
<dbReference type="SUPFAM" id="SSF56281">
    <property type="entry name" value="Metallo-hydrolase/oxidoreductase"/>
    <property type="match status" value="1"/>
</dbReference>
<evidence type="ECO:0000313" key="7">
    <source>
        <dbReference type="Proteomes" id="UP001218218"/>
    </source>
</evidence>
<protein>
    <submittedName>
        <fullName evidence="6">Beta-lactamase-like protein</fullName>
    </submittedName>
</protein>
<dbReference type="Proteomes" id="UP001218218">
    <property type="component" value="Unassembled WGS sequence"/>
</dbReference>
<comment type="similarity">
    <text evidence="1">Belongs to the metallo-beta-lactamase superfamily.</text>
</comment>
<dbReference type="Gene3D" id="3.60.15.10">
    <property type="entry name" value="Ribonuclease Z/Hydroxyacylglutathione hydrolase-like"/>
    <property type="match status" value="1"/>
</dbReference>
<organism evidence="6 7">
    <name type="scientific">Mycena albidolilacea</name>
    <dbReference type="NCBI Taxonomy" id="1033008"/>
    <lineage>
        <taxon>Eukaryota</taxon>
        <taxon>Fungi</taxon>
        <taxon>Dikarya</taxon>
        <taxon>Basidiomycota</taxon>
        <taxon>Agaricomycotina</taxon>
        <taxon>Agaricomycetes</taxon>
        <taxon>Agaricomycetidae</taxon>
        <taxon>Agaricales</taxon>
        <taxon>Marasmiineae</taxon>
        <taxon>Mycenaceae</taxon>
        <taxon>Mycena</taxon>
    </lineage>
</organism>
<reference evidence="6" key="1">
    <citation type="submission" date="2023-03" db="EMBL/GenBank/DDBJ databases">
        <title>Massive genome expansion in bonnet fungi (Mycena s.s.) driven by repeated elements and novel gene families across ecological guilds.</title>
        <authorList>
            <consortium name="Lawrence Berkeley National Laboratory"/>
            <person name="Harder C.B."/>
            <person name="Miyauchi S."/>
            <person name="Viragh M."/>
            <person name="Kuo A."/>
            <person name="Thoen E."/>
            <person name="Andreopoulos B."/>
            <person name="Lu D."/>
            <person name="Skrede I."/>
            <person name="Drula E."/>
            <person name="Henrissat B."/>
            <person name="Morin E."/>
            <person name="Kohler A."/>
            <person name="Barry K."/>
            <person name="LaButti K."/>
            <person name="Morin E."/>
            <person name="Salamov A."/>
            <person name="Lipzen A."/>
            <person name="Mereny Z."/>
            <person name="Hegedus B."/>
            <person name="Baldrian P."/>
            <person name="Stursova M."/>
            <person name="Weitz H."/>
            <person name="Taylor A."/>
            <person name="Grigoriev I.V."/>
            <person name="Nagy L.G."/>
            <person name="Martin F."/>
            <person name="Kauserud H."/>
        </authorList>
    </citation>
    <scope>NUCLEOTIDE SEQUENCE</scope>
    <source>
        <strain evidence="6">CBHHK002</strain>
    </source>
</reference>
<evidence type="ECO:0000313" key="6">
    <source>
        <dbReference type="EMBL" id="KAJ7366840.1"/>
    </source>
</evidence>
<dbReference type="GO" id="GO:0016787">
    <property type="term" value="F:hydrolase activity"/>
    <property type="evidence" value="ECO:0007669"/>
    <property type="project" value="UniProtKB-KW"/>
</dbReference>
<dbReference type="InterPro" id="IPR036866">
    <property type="entry name" value="RibonucZ/Hydroxyglut_hydro"/>
</dbReference>
<dbReference type="EMBL" id="JARIHO010000002">
    <property type="protein sequence ID" value="KAJ7366840.1"/>
    <property type="molecule type" value="Genomic_DNA"/>
</dbReference>
<dbReference type="Pfam" id="PF00753">
    <property type="entry name" value="Lactamase_B"/>
    <property type="match status" value="1"/>
</dbReference>
<keyword evidence="7" id="KW-1185">Reference proteome</keyword>
<dbReference type="AlphaFoldDB" id="A0AAD7ARY0"/>
<dbReference type="PANTHER" id="PTHR42978">
    <property type="entry name" value="QUORUM-QUENCHING LACTONASE YTNP-RELATED-RELATED"/>
    <property type="match status" value="1"/>
</dbReference>
<evidence type="ECO:0000256" key="4">
    <source>
        <dbReference type="ARBA" id="ARBA00022833"/>
    </source>
</evidence>